<dbReference type="EC" id="3.1.3.18" evidence="4"/>
<dbReference type="PRINTS" id="PR00413">
    <property type="entry name" value="HADHALOGNASE"/>
</dbReference>
<dbReference type="SFLD" id="SFLDS00003">
    <property type="entry name" value="Haloacid_Dehalogenase"/>
    <property type="match status" value="1"/>
</dbReference>
<gene>
    <name evidence="5" type="ORF">SCALIN_C28_0306</name>
</gene>
<evidence type="ECO:0000256" key="2">
    <source>
        <dbReference type="ARBA" id="ARBA00004818"/>
    </source>
</evidence>
<sequence length="217" mass="24276">MAYKAVLFDLDGTLLNTIDDIGDSINRVLELNGFPIHNMDIYRQLVGNGAINTIIGALPEDKRIDTIINPCLKAFQEDYSQNWNVKTRAYDGVPELLDSLTTRGIKITVLSNKPHRHTKQCMDGFLPDWNFDVVFGQRDDVPRKPDPKGAMEIAEKLGIPPSDFLYLGDTEVDMKTSISAGMFPVGVLWGFRSAKELRENGAKVLLNRPLEALDLLD</sequence>
<dbReference type="InterPro" id="IPR023198">
    <property type="entry name" value="PGP-like_dom2"/>
</dbReference>
<dbReference type="InterPro" id="IPR006439">
    <property type="entry name" value="HAD-SF_hydro_IA"/>
</dbReference>
<dbReference type="Gene3D" id="3.40.50.1000">
    <property type="entry name" value="HAD superfamily/HAD-like"/>
    <property type="match status" value="1"/>
</dbReference>
<dbReference type="GO" id="GO:0006281">
    <property type="term" value="P:DNA repair"/>
    <property type="evidence" value="ECO:0007669"/>
    <property type="project" value="TreeGrafter"/>
</dbReference>
<dbReference type="Pfam" id="PF13419">
    <property type="entry name" value="HAD_2"/>
    <property type="match status" value="1"/>
</dbReference>
<dbReference type="InterPro" id="IPR050155">
    <property type="entry name" value="HAD-like_hydrolase_sf"/>
</dbReference>
<dbReference type="GO" id="GO:0008967">
    <property type="term" value="F:phosphoglycolate phosphatase activity"/>
    <property type="evidence" value="ECO:0007669"/>
    <property type="project" value="UniProtKB-EC"/>
</dbReference>
<name>A0A286U1T1_9BACT</name>
<keyword evidence="6" id="KW-1185">Reference proteome</keyword>
<dbReference type="Gene3D" id="1.10.150.240">
    <property type="entry name" value="Putative phosphatase, domain 2"/>
    <property type="match status" value="1"/>
</dbReference>
<dbReference type="InterPro" id="IPR041492">
    <property type="entry name" value="HAD_2"/>
</dbReference>
<dbReference type="InterPro" id="IPR036412">
    <property type="entry name" value="HAD-like_sf"/>
</dbReference>
<comment type="similarity">
    <text evidence="3">Belongs to the HAD-like hydrolase superfamily. CbbY/CbbZ/Gph/YieH family.</text>
</comment>
<dbReference type="PROSITE" id="PS01228">
    <property type="entry name" value="COF_1"/>
    <property type="match status" value="1"/>
</dbReference>
<protein>
    <recommendedName>
        <fullName evidence="4">phosphoglycolate phosphatase</fullName>
        <ecNumber evidence="4">3.1.3.18</ecNumber>
    </recommendedName>
</protein>
<comment type="caution">
    <text evidence="5">The sequence shown here is derived from an EMBL/GenBank/DDBJ whole genome shotgun (WGS) entry which is preliminary data.</text>
</comment>
<dbReference type="SUPFAM" id="SSF56784">
    <property type="entry name" value="HAD-like"/>
    <property type="match status" value="1"/>
</dbReference>
<evidence type="ECO:0000256" key="1">
    <source>
        <dbReference type="ARBA" id="ARBA00000830"/>
    </source>
</evidence>
<comment type="pathway">
    <text evidence="2">Organic acid metabolism; glycolate biosynthesis; glycolate from 2-phosphoglycolate: step 1/1.</text>
</comment>
<dbReference type="SFLD" id="SFLDG01135">
    <property type="entry name" value="C1.5.6:_HAD__Beta-PGM__Phospha"/>
    <property type="match status" value="1"/>
</dbReference>
<comment type="catalytic activity">
    <reaction evidence="1">
        <text>2-phosphoglycolate + H2O = glycolate + phosphate</text>
        <dbReference type="Rhea" id="RHEA:14369"/>
        <dbReference type="ChEBI" id="CHEBI:15377"/>
        <dbReference type="ChEBI" id="CHEBI:29805"/>
        <dbReference type="ChEBI" id="CHEBI:43474"/>
        <dbReference type="ChEBI" id="CHEBI:58033"/>
        <dbReference type="EC" id="3.1.3.18"/>
    </reaction>
</comment>
<dbReference type="NCBIfam" id="TIGR01549">
    <property type="entry name" value="HAD-SF-IA-v1"/>
    <property type="match status" value="1"/>
</dbReference>
<dbReference type="PANTHER" id="PTHR43434">
    <property type="entry name" value="PHOSPHOGLYCOLATE PHOSPHATASE"/>
    <property type="match status" value="1"/>
</dbReference>
<accession>A0A286U1T1</accession>
<dbReference type="GO" id="GO:0005829">
    <property type="term" value="C:cytosol"/>
    <property type="evidence" value="ECO:0007669"/>
    <property type="project" value="TreeGrafter"/>
</dbReference>
<dbReference type="OrthoDB" id="9792518at2"/>
<dbReference type="Proteomes" id="UP000218542">
    <property type="component" value="Unassembled WGS sequence"/>
</dbReference>
<organism evidence="5 6">
    <name type="scientific">Candidatus Scalindua japonica</name>
    <dbReference type="NCBI Taxonomy" id="1284222"/>
    <lineage>
        <taxon>Bacteria</taxon>
        <taxon>Pseudomonadati</taxon>
        <taxon>Planctomycetota</taxon>
        <taxon>Candidatus Brocadiia</taxon>
        <taxon>Candidatus Brocadiales</taxon>
        <taxon>Candidatus Scalinduaceae</taxon>
        <taxon>Candidatus Scalindua</taxon>
    </lineage>
</organism>
<dbReference type="InterPro" id="IPR023214">
    <property type="entry name" value="HAD_sf"/>
</dbReference>
<proteinExistence type="inferred from homology"/>
<dbReference type="RefSeq" id="WP_096895478.1">
    <property type="nucleotide sequence ID" value="NZ_BAOS01000028.1"/>
</dbReference>
<dbReference type="EMBL" id="BAOS01000028">
    <property type="protein sequence ID" value="GAX62103.1"/>
    <property type="molecule type" value="Genomic_DNA"/>
</dbReference>
<evidence type="ECO:0000256" key="4">
    <source>
        <dbReference type="ARBA" id="ARBA00013078"/>
    </source>
</evidence>
<evidence type="ECO:0000313" key="6">
    <source>
        <dbReference type="Proteomes" id="UP000218542"/>
    </source>
</evidence>
<evidence type="ECO:0000313" key="5">
    <source>
        <dbReference type="EMBL" id="GAX62103.1"/>
    </source>
</evidence>
<evidence type="ECO:0000256" key="3">
    <source>
        <dbReference type="ARBA" id="ARBA00006171"/>
    </source>
</evidence>
<dbReference type="SFLD" id="SFLDG01129">
    <property type="entry name" value="C1.5:_HAD__Beta-PGM__Phosphata"/>
    <property type="match status" value="1"/>
</dbReference>
<reference evidence="6" key="1">
    <citation type="journal article" date="2017" name="Environ. Microbiol. Rep.">
        <title>Genetic Diversity of Marine Anaerobic Ammonium-Oxidizing Bacteria as Revealed by Genomic and Proteomic Analyses of 'Candidatus Scalindua japonica'.</title>
        <authorList>
            <person name="Oshiki M."/>
            <person name="Mizuto K."/>
            <person name="Kimura Z."/>
            <person name="Kindaichi T."/>
            <person name="Satoh H."/>
            <person name="Okabe S."/>
        </authorList>
    </citation>
    <scope>NUCLEOTIDE SEQUENCE [LARGE SCALE GENOMIC DNA]</scope>
    <source>
        <strain evidence="6">husup-a2</strain>
    </source>
</reference>
<dbReference type="PANTHER" id="PTHR43434:SF1">
    <property type="entry name" value="PHOSPHOGLYCOLATE PHOSPHATASE"/>
    <property type="match status" value="1"/>
</dbReference>
<dbReference type="AlphaFoldDB" id="A0A286U1T1"/>